<dbReference type="FunFam" id="3.40.50.300:FF:000011">
    <property type="entry name" value="Putative ABC transporter ATP-binding component"/>
    <property type="match status" value="1"/>
</dbReference>
<proteinExistence type="predicted"/>
<dbReference type="GeneID" id="66872480"/>
<protein>
    <submittedName>
        <fullName evidence="5">Multidrug ABC transporter ATP-binding protein</fullName>
    </submittedName>
</protein>
<dbReference type="GO" id="GO:0016887">
    <property type="term" value="F:ATP hydrolysis activity"/>
    <property type="evidence" value="ECO:0007669"/>
    <property type="project" value="InterPro"/>
</dbReference>
<dbReference type="GO" id="GO:0005524">
    <property type="term" value="F:ATP binding"/>
    <property type="evidence" value="ECO:0007669"/>
    <property type="project" value="UniProtKB-KW"/>
</dbReference>
<name>A0A0L0QKA1_VIRPA</name>
<dbReference type="SMART" id="SM00382">
    <property type="entry name" value="AAA"/>
    <property type="match status" value="2"/>
</dbReference>
<dbReference type="InterPro" id="IPR051309">
    <property type="entry name" value="ABCF_ATPase"/>
</dbReference>
<organism evidence="5 6">
    <name type="scientific">Virgibacillus pantothenticus</name>
    <dbReference type="NCBI Taxonomy" id="1473"/>
    <lineage>
        <taxon>Bacteria</taxon>
        <taxon>Bacillati</taxon>
        <taxon>Bacillota</taxon>
        <taxon>Bacilli</taxon>
        <taxon>Bacillales</taxon>
        <taxon>Bacillaceae</taxon>
        <taxon>Virgibacillus</taxon>
    </lineage>
</organism>
<keyword evidence="1" id="KW-0677">Repeat</keyword>
<evidence type="ECO:0000256" key="4">
    <source>
        <dbReference type="SAM" id="MobiDB-lite"/>
    </source>
</evidence>
<feature type="region of interest" description="Disordered" evidence="4">
    <location>
        <begin position="545"/>
        <end position="579"/>
    </location>
</feature>
<dbReference type="PROSITE" id="PS50893">
    <property type="entry name" value="ABC_TRANSPORTER_2"/>
    <property type="match status" value="2"/>
</dbReference>
<feature type="compositionally biased region" description="Polar residues" evidence="4">
    <location>
        <begin position="548"/>
        <end position="557"/>
    </location>
</feature>
<evidence type="ECO:0000313" key="5">
    <source>
        <dbReference type="EMBL" id="KNE18703.1"/>
    </source>
</evidence>
<dbReference type="Pfam" id="PF12848">
    <property type="entry name" value="ABC_tran_Xtn"/>
    <property type="match status" value="1"/>
</dbReference>
<dbReference type="Gene3D" id="3.40.50.300">
    <property type="entry name" value="P-loop containing nucleotide triphosphate hydrolases"/>
    <property type="match status" value="2"/>
</dbReference>
<dbReference type="PANTHER" id="PTHR42855">
    <property type="entry name" value="ABC TRANSPORTER ATP-BINDING SUBUNIT"/>
    <property type="match status" value="1"/>
</dbReference>
<dbReference type="RefSeq" id="WP_050353586.1">
    <property type="nucleotide sequence ID" value="NZ_BOSN01000006.1"/>
</dbReference>
<keyword evidence="2" id="KW-0547">Nucleotide-binding</keyword>
<dbReference type="InterPro" id="IPR037118">
    <property type="entry name" value="Val-tRNA_synth_C_sf"/>
</dbReference>
<reference evidence="6" key="1">
    <citation type="submission" date="2015-07" db="EMBL/GenBank/DDBJ databases">
        <title>Fjat-10053 dsm26.</title>
        <authorList>
            <person name="Liu B."/>
            <person name="Wang J."/>
            <person name="Zhu Y."/>
            <person name="Liu G."/>
            <person name="Chen Q."/>
            <person name="Chen Z."/>
            <person name="Lan J."/>
            <person name="Che J."/>
            <person name="Ge C."/>
            <person name="Shi H."/>
            <person name="Pan Z."/>
            <person name="Liu X."/>
        </authorList>
    </citation>
    <scope>NUCLEOTIDE SEQUENCE [LARGE SCALE GENOMIC DNA]</scope>
    <source>
        <strain evidence="6">DSM 26</strain>
    </source>
</reference>
<keyword evidence="3 5" id="KW-0067">ATP-binding</keyword>
<dbReference type="AlphaFoldDB" id="A0A0L0QKA1"/>
<feature type="compositionally biased region" description="Basic and acidic residues" evidence="4">
    <location>
        <begin position="558"/>
        <end position="579"/>
    </location>
</feature>
<dbReference type="PROSITE" id="PS00211">
    <property type="entry name" value="ABC_TRANSPORTER_1"/>
    <property type="match status" value="2"/>
</dbReference>
<dbReference type="Proteomes" id="UP000036780">
    <property type="component" value="Unassembled WGS sequence"/>
</dbReference>
<dbReference type="EMBL" id="LGTO01000010">
    <property type="protein sequence ID" value="KNE18703.1"/>
    <property type="molecule type" value="Genomic_DNA"/>
</dbReference>
<dbReference type="PANTHER" id="PTHR42855:SF2">
    <property type="entry name" value="DRUG RESISTANCE ABC TRANSPORTER,ATP-BINDING PROTEIN"/>
    <property type="match status" value="1"/>
</dbReference>
<dbReference type="InterPro" id="IPR032524">
    <property type="entry name" value="ABC_tran_C"/>
</dbReference>
<dbReference type="SUPFAM" id="SSF52540">
    <property type="entry name" value="P-loop containing nucleoside triphosphate hydrolases"/>
    <property type="match status" value="2"/>
</dbReference>
<dbReference type="InterPro" id="IPR003439">
    <property type="entry name" value="ABC_transporter-like_ATP-bd"/>
</dbReference>
<dbReference type="Pfam" id="PF00005">
    <property type="entry name" value="ABC_tran"/>
    <property type="match status" value="2"/>
</dbReference>
<dbReference type="CDD" id="cd03221">
    <property type="entry name" value="ABCF_EF-3"/>
    <property type="match status" value="2"/>
</dbReference>
<dbReference type="GO" id="GO:0003677">
    <property type="term" value="F:DNA binding"/>
    <property type="evidence" value="ECO:0007669"/>
    <property type="project" value="InterPro"/>
</dbReference>
<evidence type="ECO:0000256" key="1">
    <source>
        <dbReference type="ARBA" id="ARBA00022737"/>
    </source>
</evidence>
<dbReference type="PATRIC" id="fig|1473.5.peg.26"/>
<evidence type="ECO:0000256" key="3">
    <source>
        <dbReference type="ARBA" id="ARBA00022840"/>
    </source>
</evidence>
<dbReference type="Gene3D" id="1.10.287.380">
    <property type="entry name" value="Valyl-tRNA synthetase, C-terminal domain"/>
    <property type="match status" value="1"/>
</dbReference>
<comment type="caution">
    <text evidence="5">The sequence shown here is derived from an EMBL/GenBank/DDBJ whole genome shotgun (WGS) entry which is preliminary data.</text>
</comment>
<dbReference type="FunFam" id="3.40.50.300:FF:000309">
    <property type="entry name" value="ABC transporter ATP-binding protein"/>
    <property type="match status" value="1"/>
</dbReference>
<keyword evidence="6" id="KW-1185">Reference proteome</keyword>
<dbReference type="OrthoDB" id="9760950at2"/>
<dbReference type="InterPro" id="IPR017871">
    <property type="entry name" value="ABC_transporter-like_CS"/>
</dbReference>
<dbReference type="InterPro" id="IPR032781">
    <property type="entry name" value="ABC_tran_Xtn"/>
</dbReference>
<dbReference type="InterPro" id="IPR027417">
    <property type="entry name" value="P-loop_NTPase"/>
</dbReference>
<dbReference type="InterPro" id="IPR003593">
    <property type="entry name" value="AAA+_ATPase"/>
</dbReference>
<gene>
    <name evidence="5" type="ORF">AFK71_21275</name>
</gene>
<accession>A0A0L0QKA1</accession>
<sequence>MILMQINGLTKSFGADKILSNIKLEVKDHDRIAIVGRNGSGKSTLLKIMAGELSYDQGELFRPKDLTMGYLAQHTTLETEKTIWQEMLTVFPELKKQEQQLRFMEQQMEQATNYSPEAYQKLLHDYDRLQHSYEQNGGYTYEADIKAVLNGLNFHMFDYDTPIQTLSGGQKTRLSLGKLLLKKPQLLILDEPTNHLDIETLNWLESYLSNYPGAVVVVSHDRYFLDKTVSIVYEISRHQTKRYVGTYSKYLEQKALDFEKEWKEYEKQQTKIMKMEDFIQRNIVRASTTKRAQSRRKQLEKMEIIDKPLGDEASASFSFRINRRSGNDVLKINDLSFRYPGETDYLFQHVHLQINRGERIALVGPNGIGKTTLLKMVTGQLKSTQGTIQLGTNVQIGYYDQEQANLHSSKTVLMELWDDYPTTNEKDIRTVLGNFLFSGDDVLKTVNALSGGEKARLALAKLMMQKANLLILDEPTNHLDIDSKEVLEAALIDFPGTILFVSHDRYFINKIADQVAELQKLKTTIYLGDYDYYLEKKAEEAELKRLNKTQQDSGKTSSGERRLDFERDKQMQREERKKQRRIEELETEIEQLEGQVERLEGQMELPEVYQDHEKALELSQEVNQHKQKIDQLMEEWTILQED</sequence>
<evidence type="ECO:0000313" key="6">
    <source>
        <dbReference type="Proteomes" id="UP000036780"/>
    </source>
</evidence>
<evidence type="ECO:0000256" key="2">
    <source>
        <dbReference type="ARBA" id="ARBA00022741"/>
    </source>
</evidence>
<dbReference type="Pfam" id="PF16326">
    <property type="entry name" value="ABC_tran_CTD"/>
    <property type="match status" value="1"/>
</dbReference>